<dbReference type="WBParaSite" id="JU765_v2.g12515.t1">
    <property type="protein sequence ID" value="JU765_v2.g12515.t1"/>
    <property type="gene ID" value="JU765_v2.g12515"/>
</dbReference>
<protein>
    <submittedName>
        <fullName evidence="2">Hexosyltransferase</fullName>
    </submittedName>
</protein>
<dbReference type="Proteomes" id="UP000887576">
    <property type="component" value="Unplaced"/>
</dbReference>
<accession>A0AC34Q396</accession>
<reference evidence="2" key="1">
    <citation type="submission" date="2022-11" db="UniProtKB">
        <authorList>
            <consortium name="WormBaseParasite"/>
        </authorList>
    </citation>
    <scope>IDENTIFICATION</scope>
</reference>
<sequence length="181" mass="21315">MMAYKENYCAEAMYFMRTNDDTIINYENLQSFLIKNYKNVHKPQIYGNMFQKAAVARTIISKWFVSEEEFPDPYYPDFCAGWSCLYTKAAVHAVLQQTLINKYLWLDDVLFSGILAERGGIPRVNLPNLFLAEFKVKDYRNYLCKSSTKDFIAVHFHDLAKFMKKNRKIDCRQKNAVKNKL</sequence>
<evidence type="ECO:0000313" key="2">
    <source>
        <dbReference type="WBParaSite" id="JU765_v2.g12515.t1"/>
    </source>
</evidence>
<evidence type="ECO:0000313" key="1">
    <source>
        <dbReference type="Proteomes" id="UP000887576"/>
    </source>
</evidence>
<proteinExistence type="predicted"/>
<name>A0AC34Q396_9BILA</name>
<organism evidence="1 2">
    <name type="scientific">Panagrolaimus sp. JU765</name>
    <dbReference type="NCBI Taxonomy" id="591449"/>
    <lineage>
        <taxon>Eukaryota</taxon>
        <taxon>Metazoa</taxon>
        <taxon>Ecdysozoa</taxon>
        <taxon>Nematoda</taxon>
        <taxon>Chromadorea</taxon>
        <taxon>Rhabditida</taxon>
        <taxon>Tylenchina</taxon>
        <taxon>Panagrolaimomorpha</taxon>
        <taxon>Panagrolaimoidea</taxon>
        <taxon>Panagrolaimidae</taxon>
        <taxon>Panagrolaimus</taxon>
    </lineage>
</organism>